<evidence type="ECO:0000256" key="2">
    <source>
        <dbReference type="ARBA" id="ARBA00004141"/>
    </source>
</evidence>
<dbReference type="GO" id="GO:0008412">
    <property type="term" value="F:4-hydroxybenzoate polyprenyltransferase activity"/>
    <property type="evidence" value="ECO:0007669"/>
    <property type="project" value="TreeGrafter"/>
</dbReference>
<evidence type="ECO:0000313" key="10">
    <source>
        <dbReference type="EMBL" id="EUC39664.1"/>
    </source>
</evidence>
<dbReference type="GO" id="GO:0005743">
    <property type="term" value="C:mitochondrial inner membrane"/>
    <property type="evidence" value="ECO:0007669"/>
    <property type="project" value="TreeGrafter"/>
</dbReference>
<dbReference type="Pfam" id="PF01040">
    <property type="entry name" value="UbiA"/>
    <property type="match status" value="1"/>
</dbReference>
<dbReference type="STRING" id="930090.W6YVW9"/>
<dbReference type="RefSeq" id="XP_007693821.1">
    <property type="nucleotide sequence ID" value="XM_007695631.1"/>
</dbReference>
<gene>
    <name evidence="10" type="ORF">COCMIDRAFT_10277</name>
</gene>
<organism evidence="10 11">
    <name type="scientific">Bipolaris oryzae ATCC 44560</name>
    <dbReference type="NCBI Taxonomy" id="930090"/>
    <lineage>
        <taxon>Eukaryota</taxon>
        <taxon>Fungi</taxon>
        <taxon>Dikarya</taxon>
        <taxon>Ascomycota</taxon>
        <taxon>Pezizomycotina</taxon>
        <taxon>Dothideomycetes</taxon>
        <taxon>Pleosporomycetidae</taxon>
        <taxon>Pleosporales</taxon>
        <taxon>Pleosporineae</taxon>
        <taxon>Pleosporaceae</taxon>
        <taxon>Bipolaris</taxon>
    </lineage>
</organism>
<evidence type="ECO:0000256" key="4">
    <source>
        <dbReference type="ARBA" id="ARBA00005985"/>
    </source>
</evidence>
<dbReference type="eggNOG" id="KOG1381">
    <property type="taxonomic scope" value="Eukaryota"/>
</dbReference>
<dbReference type="HOGENOM" id="CLU_034879_2_0_1"/>
<dbReference type="Proteomes" id="UP000054032">
    <property type="component" value="Unassembled WGS sequence"/>
</dbReference>
<dbReference type="Gene3D" id="1.10.357.140">
    <property type="entry name" value="UbiA prenyltransferase"/>
    <property type="match status" value="1"/>
</dbReference>
<dbReference type="AlphaFoldDB" id="W6YVW9"/>
<evidence type="ECO:0000256" key="9">
    <source>
        <dbReference type="SAM" id="Phobius"/>
    </source>
</evidence>
<feature type="transmembrane region" description="Helical" evidence="9">
    <location>
        <begin position="258"/>
        <end position="275"/>
    </location>
</feature>
<dbReference type="InterPro" id="IPR000537">
    <property type="entry name" value="UbiA_prenyltransferase"/>
</dbReference>
<comment type="cofactor">
    <cofactor evidence="1">
        <name>Mg(2+)</name>
        <dbReference type="ChEBI" id="CHEBI:18420"/>
    </cofactor>
</comment>
<dbReference type="KEGG" id="bor:COCMIDRAFT_10277"/>
<keyword evidence="5" id="KW-0808">Transferase</keyword>
<evidence type="ECO:0000256" key="8">
    <source>
        <dbReference type="ARBA" id="ARBA00023136"/>
    </source>
</evidence>
<dbReference type="Gene3D" id="1.20.120.1780">
    <property type="entry name" value="UbiA prenyltransferase"/>
    <property type="match status" value="1"/>
</dbReference>
<comment type="subcellular location">
    <subcellularLocation>
        <location evidence="2">Membrane</location>
        <topology evidence="2">Multi-pass membrane protein</topology>
    </subcellularLocation>
</comment>
<dbReference type="GO" id="GO:0006744">
    <property type="term" value="P:ubiquinone biosynthetic process"/>
    <property type="evidence" value="ECO:0007669"/>
    <property type="project" value="TreeGrafter"/>
</dbReference>
<dbReference type="EMBL" id="KI964286">
    <property type="protein sequence ID" value="EUC39664.1"/>
    <property type="molecule type" value="Genomic_DNA"/>
</dbReference>
<dbReference type="InterPro" id="IPR039653">
    <property type="entry name" value="Prenyltransferase"/>
</dbReference>
<evidence type="ECO:0000256" key="1">
    <source>
        <dbReference type="ARBA" id="ARBA00001946"/>
    </source>
</evidence>
<name>W6YVW9_COCMI</name>
<evidence type="ECO:0000256" key="6">
    <source>
        <dbReference type="ARBA" id="ARBA00022692"/>
    </source>
</evidence>
<proteinExistence type="inferred from homology"/>
<protein>
    <submittedName>
        <fullName evidence="10">Uncharacterized protein</fullName>
    </submittedName>
</protein>
<evidence type="ECO:0000256" key="5">
    <source>
        <dbReference type="ARBA" id="ARBA00022679"/>
    </source>
</evidence>
<keyword evidence="8 9" id="KW-0472">Membrane</keyword>
<feature type="transmembrane region" description="Helical" evidence="9">
    <location>
        <begin position="46"/>
        <end position="64"/>
    </location>
</feature>
<comment type="similarity">
    <text evidence="4">Belongs to the UbiA prenyltransferase family.</text>
</comment>
<evidence type="ECO:0000256" key="3">
    <source>
        <dbReference type="ARBA" id="ARBA00005179"/>
    </source>
</evidence>
<keyword evidence="7 9" id="KW-1133">Transmembrane helix</keyword>
<evidence type="ECO:0000313" key="11">
    <source>
        <dbReference type="Proteomes" id="UP000054032"/>
    </source>
</evidence>
<dbReference type="PANTHER" id="PTHR11048">
    <property type="entry name" value="PRENYLTRANSFERASES"/>
    <property type="match status" value="1"/>
</dbReference>
<sequence length="341" mass="37849">MSSTQYTVAETVTVPRLSISSRPRNLAPRPFSWRPYLELTRFSKPAGLLGVYFPYFIGLLYSVNLTNPRGLSAADWFKLIVVFLLDGLLIRSLGCAWNDTVDQDLDRQVERCKKRPLARGAITTPEALAATLLLSLARHALLYATLSPRANQHALLITILGFAYPFMKRVCNFPQLCLGLGVGWAVFLVDAAVADGYRTGNVSKFNKEDRNKATFAMFASQALFNITYDTIYAFQDIRDDLKADVGSLAVAVRHQPKLFLLSVASAMAALLWVAVSCGRLVLGPFQAGAVFASLSTMVMLIRINVWNPRMCRDFFVHSQWWVSGALLAGLLGELIMNNMQE</sequence>
<accession>W6YVW9</accession>
<dbReference type="GeneID" id="19118152"/>
<feature type="transmembrane region" description="Helical" evidence="9">
    <location>
        <begin position="281"/>
        <end position="302"/>
    </location>
</feature>
<dbReference type="PANTHER" id="PTHR11048:SF28">
    <property type="entry name" value="4-HYDROXYBENZOATE POLYPRENYLTRANSFERASE, MITOCHONDRIAL"/>
    <property type="match status" value="1"/>
</dbReference>
<dbReference type="OrthoDB" id="18170at2759"/>
<keyword evidence="11" id="KW-1185">Reference proteome</keyword>
<keyword evidence="6 9" id="KW-0812">Transmembrane</keyword>
<comment type="pathway">
    <text evidence="3">Secondary metabolite biosynthesis.</text>
</comment>
<feature type="transmembrane region" description="Helical" evidence="9">
    <location>
        <begin position="314"/>
        <end position="336"/>
    </location>
</feature>
<dbReference type="InterPro" id="IPR044878">
    <property type="entry name" value="UbiA_sf"/>
</dbReference>
<reference evidence="10 11" key="1">
    <citation type="journal article" date="2013" name="PLoS Genet.">
        <title>Comparative genome structure, secondary metabolite, and effector coding capacity across Cochliobolus pathogens.</title>
        <authorList>
            <person name="Condon B.J."/>
            <person name="Leng Y."/>
            <person name="Wu D."/>
            <person name="Bushley K.E."/>
            <person name="Ohm R.A."/>
            <person name="Otillar R."/>
            <person name="Martin J."/>
            <person name="Schackwitz W."/>
            <person name="Grimwood J."/>
            <person name="MohdZainudin N."/>
            <person name="Xue C."/>
            <person name="Wang R."/>
            <person name="Manning V.A."/>
            <person name="Dhillon B."/>
            <person name="Tu Z.J."/>
            <person name="Steffenson B.J."/>
            <person name="Salamov A."/>
            <person name="Sun H."/>
            <person name="Lowry S."/>
            <person name="LaButti K."/>
            <person name="Han J."/>
            <person name="Copeland A."/>
            <person name="Lindquist E."/>
            <person name="Barry K."/>
            <person name="Schmutz J."/>
            <person name="Baker S.E."/>
            <person name="Ciuffetti L.M."/>
            <person name="Grigoriev I.V."/>
            <person name="Zhong S."/>
            <person name="Turgeon B.G."/>
        </authorList>
    </citation>
    <scope>NUCLEOTIDE SEQUENCE [LARGE SCALE GENOMIC DNA]</scope>
    <source>
        <strain evidence="10 11">ATCC 44560</strain>
    </source>
</reference>
<dbReference type="CDD" id="cd13959">
    <property type="entry name" value="PT_UbiA_COQ2"/>
    <property type="match status" value="1"/>
</dbReference>
<evidence type="ECO:0000256" key="7">
    <source>
        <dbReference type="ARBA" id="ARBA00022989"/>
    </source>
</evidence>
<dbReference type="FunFam" id="1.10.357.140:FF:000008">
    <property type="entry name" value="4-hydroxybenzoate octaprenyltransferase"/>
    <property type="match status" value="1"/>
</dbReference>